<dbReference type="InterPro" id="IPR006439">
    <property type="entry name" value="HAD-SF_hydro_IA"/>
</dbReference>
<keyword evidence="3" id="KW-1185">Reference proteome</keyword>
<dbReference type="PANTHER" id="PTHR18901">
    <property type="entry name" value="2-DEOXYGLUCOSE-6-PHOSPHATE PHOSPHATASE 2"/>
    <property type="match status" value="1"/>
</dbReference>
<dbReference type="EMBL" id="JAEINH010000005">
    <property type="protein sequence ID" value="MBI9114954.1"/>
    <property type="molecule type" value="Genomic_DNA"/>
</dbReference>
<dbReference type="PANTHER" id="PTHR18901:SF38">
    <property type="entry name" value="PSEUDOURIDINE-5'-PHOSPHATASE"/>
    <property type="match status" value="1"/>
</dbReference>
<comment type="caution">
    <text evidence="2">The sequence shown here is derived from an EMBL/GenBank/DDBJ whole genome shotgun (WGS) entry which is preliminary data.</text>
</comment>
<dbReference type="CDD" id="cd07505">
    <property type="entry name" value="HAD_BPGM-like"/>
    <property type="match status" value="1"/>
</dbReference>
<organism evidence="2 3">
    <name type="scientific">Sanguibacter suaedae</name>
    <dbReference type="NCBI Taxonomy" id="2795737"/>
    <lineage>
        <taxon>Bacteria</taxon>
        <taxon>Bacillati</taxon>
        <taxon>Actinomycetota</taxon>
        <taxon>Actinomycetes</taxon>
        <taxon>Micrococcales</taxon>
        <taxon>Sanguibacteraceae</taxon>
        <taxon>Sanguibacter</taxon>
    </lineage>
</organism>
<dbReference type="Gene3D" id="1.10.150.240">
    <property type="entry name" value="Putative phosphatase, domain 2"/>
    <property type="match status" value="1"/>
</dbReference>
<gene>
    <name evidence="2" type="ORF">JAV76_08005</name>
</gene>
<reference evidence="2" key="1">
    <citation type="submission" date="2020-12" db="EMBL/GenBank/DDBJ databases">
        <title>Sanguibacter suaedae sp. nov., isolated from Suaeda aralocaspica.</title>
        <authorList>
            <person name="Ma Q."/>
        </authorList>
    </citation>
    <scope>NUCLEOTIDE SEQUENCE</scope>
    <source>
        <strain evidence="2">YZGR15</strain>
    </source>
</reference>
<dbReference type="PRINTS" id="PR00413">
    <property type="entry name" value="HADHALOGNASE"/>
</dbReference>
<dbReference type="InterPro" id="IPR023214">
    <property type="entry name" value="HAD_sf"/>
</dbReference>
<dbReference type="NCBIfam" id="TIGR01509">
    <property type="entry name" value="HAD-SF-IA-v3"/>
    <property type="match status" value="1"/>
</dbReference>
<name>A0A934IDJ0_9MICO</name>
<dbReference type="SFLD" id="SFLDS00003">
    <property type="entry name" value="Haloacid_Dehalogenase"/>
    <property type="match status" value="1"/>
</dbReference>
<evidence type="ECO:0000256" key="1">
    <source>
        <dbReference type="SAM" id="MobiDB-lite"/>
    </source>
</evidence>
<evidence type="ECO:0000313" key="2">
    <source>
        <dbReference type="EMBL" id="MBI9114954.1"/>
    </source>
</evidence>
<dbReference type="SFLD" id="SFLDG01129">
    <property type="entry name" value="C1.5:_HAD__Beta-PGM__Phosphata"/>
    <property type="match status" value="1"/>
</dbReference>
<proteinExistence type="predicted"/>
<protein>
    <submittedName>
        <fullName evidence="2">HAD family phosphatase</fullName>
    </submittedName>
</protein>
<feature type="region of interest" description="Disordered" evidence="1">
    <location>
        <begin position="1"/>
        <end position="28"/>
    </location>
</feature>
<dbReference type="SUPFAM" id="SSF56784">
    <property type="entry name" value="HAD-like"/>
    <property type="match status" value="1"/>
</dbReference>
<evidence type="ECO:0000313" key="3">
    <source>
        <dbReference type="Proteomes" id="UP000602087"/>
    </source>
</evidence>
<dbReference type="InterPro" id="IPR036412">
    <property type="entry name" value="HAD-like_sf"/>
</dbReference>
<dbReference type="Pfam" id="PF00702">
    <property type="entry name" value="Hydrolase"/>
    <property type="match status" value="1"/>
</dbReference>
<dbReference type="AlphaFoldDB" id="A0A934IDJ0"/>
<dbReference type="InterPro" id="IPR023198">
    <property type="entry name" value="PGP-like_dom2"/>
</dbReference>
<dbReference type="Proteomes" id="UP000602087">
    <property type="component" value="Unassembled WGS sequence"/>
</dbReference>
<accession>A0A934IDJ0</accession>
<dbReference type="RefSeq" id="WP_198733516.1">
    <property type="nucleotide sequence ID" value="NZ_JAEINH010000005.1"/>
</dbReference>
<dbReference type="Gene3D" id="3.40.50.1000">
    <property type="entry name" value="HAD superfamily/HAD-like"/>
    <property type="match status" value="1"/>
</dbReference>
<sequence length="256" mass="26583">MPPTTSSATVPGPDPAQPSGDTSETWGTGLRRPRAVLWDMDGTLIDSEQYWIAAETELLAGFGIPWTHEQGLTLVGSPLPRAAAFFQGLGVPLEIPAIIDFLISRVSSAVAAEVPWQPGAVAALARLRAAGIPCALVTMSFRSLAGVFVDRAPAGTFDAVVAGDDVTHGKPHPEAYLTAADLLGVPVEDCVVVEDSPSGVGAALACGAVPVGIEVMVPLPDDPRLNRVRSLDSLTPEFYDRVLGGEVIDLLSAPSA</sequence>